<protein>
    <submittedName>
        <fullName evidence="4">Sugar kinase</fullName>
    </submittedName>
</protein>
<keyword evidence="5" id="KW-1185">Reference proteome</keyword>
<keyword evidence="1" id="KW-0808">Transferase</keyword>
<reference evidence="5" key="1">
    <citation type="journal article" date="2019" name="Int. J. Syst. Evol. Microbiol.">
        <title>The Global Catalogue of Microorganisms (GCM) 10K type strain sequencing project: providing services to taxonomists for standard genome sequencing and annotation.</title>
        <authorList>
            <consortium name="The Broad Institute Genomics Platform"/>
            <consortium name="The Broad Institute Genome Sequencing Center for Infectious Disease"/>
            <person name="Wu L."/>
            <person name="Ma J."/>
        </authorList>
    </citation>
    <scope>NUCLEOTIDE SEQUENCE [LARGE SCALE GENOMIC DNA]</scope>
    <source>
        <strain evidence="5">CCM 7640</strain>
    </source>
</reference>
<dbReference type="InterPro" id="IPR029056">
    <property type="entry name" value="Ribokinase-like"/>
</dbReference>
<dbReference type="PANTHER" id="PTHR10584:SF166">
    <property type="entry name" value="RIBOKINASE"/>
    <property type="match status" value="1"/>
</dbReference>
<evidence type="ECO:0000256" key="1">
    <source>
        <dbReference type="ARBA" id="ARBA00022679"/>
    </source>
</evidence>
<comment type="caution">
    <text evidence="4">The sequence shown here is derived from an EMBL/GenBank/DDBJ whole genome shotgun (WGS) entry which is preliminary data.</text>
</comment>
<dbReference type="Proteomes" id="UP000629365">
    <property type="component" value="Unassembled WGS sequence"/>
</dbReference>
<dbReference type="PROSITE" id="PS00584">
    <property type="entry name" value="PFKB_KINASES_2"/>
    <property type="match status" value="1"/>
</dbReference>
<evidence type="ECO:0000313" key="4">
    <source>
        <dbReference type="EMBL" id="GGD69722.1"/>
    </source>
</evidence>
<dbReference type="PANTHER" id="PTHR10584">
    <property type="entry name" value="SUGAR KINASE"/>
    <property type="match status" value="1"/>
</dbReference>
<dbReference type="Pfam" id="PF00294">
    <property type="entry name" value="PfkB"/>
    <property type="match status" value="1"/>
</dbReference>
<organism evidence="4 5">
    <name type="scientific">Microbacterium murale</name>
    <dbReference type="NCBI Taxonomy" id="1081040"/>
    <lineage>
        <taxon>Bacteria</taxon>
        <taxon>Bacillati</taxon>
        <taxon>Actinomycetota</taxon>
        <taxon>Actinomycetes</taxon>
        <taxon>Micrococcales</taxon>
        <taxon>Microbacteriaceae</taxon>
        <taxon>Microbacterium</taxon>
    </lineage>
</organism>
<gene>
    <name evidence="4" type="ORF">GCM10007269_11080</name>
</gene>
<dbReference type="GO" id="GO:0016301">
    <property type="term" value="F:kinase activity"/>
    <property type="evidence" value="ECO:0007669"/>
    <property type="project" value="UniProtKB-KW"/>
</dbReference>
<accession>A0ABQ1RIU5</accession>
<dbReference type="RefSeq" id="WP_188435525.1">
    <property type="nucleotide sequence ID" value="NZ_BMCM01000001.1"/>
</dbReference>
<evidence type="ECO:0000313" key="5">
    <source>
        <dbReference type="Proteomes" id="UP000629365"/>
    </source>
</evidence>
<dbReference type="InterPro" id="IPR002173">
    <property type="entry name" value="Carboh/pur_kinase_PfkB_CS"/>
</dbReference>
<dbReference type="Gene3D" id="3.40.1190.20">
    <property type="match status" value="1"/>
</dbReference>
<dbReference type="InterPro" id="IPR011611">
    <property type="entry name" value="PfkB_dom"/>
</dbReference>
<evidence type="ECO:0000256" key="2">
    <source>
        <dbReference type="ARBA" id="ARBA00022777"/>
    </source>
</evidence>
<dbReference type="EMBL" id="BMCM01000001">
    <property type="protein sequence ID" value="GGD69722.1"/>
    <property type="molecule type" value="Genomic_DNA"/>
</dbReference>
<keyword evidence="2 4" id="KW-0418">Kinase</keyword>
<evidence type="ECO:0000259" key="3">
    <source>
        <dbReference type="Pfam" id="PF00294"/>
    </source>
</evidence>
<sequence length="335" mass="34627">MRSRAETDDRLAQDAHRPRVIHTGQALVDLVIEVADLPARGQNLMADSVAEYAGGSVTVLLAAARLGAECLHAGAIGTGPYGDLIREALDADGIAASAPPVTTQDTGVCVVLIEPTAERTFVTTLGAEREITVESLATADVQPGDLVCVTGYSLAVAQTRDPLLAWLRTLPQDAAVVLDPGAAFAALPADVRDTMLARTDVWTGNAEEATDLLAARSVPVEAPAGASEREIVAHARALTPLMRAGAVTIVRDGAEGCAVHAHGESTYVPGFPQTPVDTNGAGDTHTGALLAGIAVGVMWVDACRRANAAAAIKVTRRGPTTAPTAVEVEEFLRGR</sequence>
<dbReference type="SUPFAM" id="SSF53613">
    <property type="entry name" value="Ribokinase-like"/>
    <property type="match status" value="1"/>
</dbReference>
<name>A0ABQ1RIU5_9MICO</name>
<feature type="domain" description="Carbohydrate kinase PfkB" evidence="3">
    <location>
        <begin position="20"/>
        <end position="321"/>
    </location>
</feature>
<proteinExistence type="predicted"/>